<dbReference type="InParanoid" id="A0A1Z5JF86"/>
<dbReference type="EMBL" id="BDSP01000053">
    <property type="protein sequence ID" value="GAX12663.1"/>
    <property type="molecule type" value="Genomic_DNA"/>
</dbReference>
<dbReference type="OrthoDB" id="41992at2759"/>
<name>A0A1Z5JF86_FISSO</name>
<dbReference type="Proteomes" id="UP000198406">
    <property type="component" value="Unassembled WGS sequence"/>
</dbReference>
<keyword evidence="2" id="KW-1185">Reference proteome</keyword>
<evidence type="ECO:0000313" key="2">
    <source>
        <dbReference type="Proteomes" id="UP000198406"/>
    </source>
</evidence>
<gene>
    <name evidence="1" type="ORF">FisN_13Lu145</name>
</gene>
<dbReference type="AlphaFoldDB" id="A0A1Z5JF86"/>
<protein>
    <submittedName>
        <fullName evidence="1">Uncharacterized protein</fullName>
    </submittedName>
</protein>
<comment type="caution">
    <text evidence="1">The sequence shown here is derived from an EMBL/GenBank/DDBJ whole genome shotgun (WGS) entry which is preliminary data.</text>
</comment>
<proteinExistence type="predicted"/>
<evidence type="ECO:0000313" key="1">
    <source>
        <dbReference type="EMBL" id="GAX12663.1"/>
    </source>
</evidence>
<sequence>MEKNRAAIFSQLNDETSFLQDDFKENFREFQKDKRLAERSPENYCADRCLATGNCDVYEDMFQMTPSQVIEFCTNCVLATDDEDPVECDIPEAFYDSAQKLSP</sequence>
<reference evidence="1 2" key="1">
    <citation type="journal article" date="2015" name="Plant Cell">
        <title>Oil accumulation by the oleaginous diatom Fistulifera solaris as revealed by the genome and transcriptome.</title>
        <authorList>
            <person name="Tanaka T."/>
            <person name="Maeda Y."/>
            <person name="Veluchamy A."/>
            <person name="Tanaka M."/>
            <person name="Abida H."/>
            <person name="Marechal E."/>
            <person name="Bowler C."/>
            <person name="Muto M."/>
            <person name="Sunaga Y."/>
            <person name="Tanaka M."/>
            <person name="Yoshino T."/>
            <person name="Taniguchi T."/>
            <person name="Fukuda Y."/>
            <person name="Nemoto M."/>
            <person name="Matsumoto M."/>
            <person name="Wong P.S."/>
            <person name="Aburatani S."/>
            <person name="Fujibuchi W."/>
        </authorList>
    </citation>
    <scope>NUCLEOTIDE SEQUENCE [LARGE SCALE GENOMIC DNA]</scope>
    <source>
        <strain evidence="1 2">JPCC DA0580</strain>
    </source>
</reference>
<organism evidence="1 2">
    <name type="scientific">Fistulifera solaris</name>
    <name type="common">Oleaginous diatom</name>
    <dbReference type="NCBI Taxonomy" id="1519565"/>
    <lineage>
        <taxon>Eukaryota</taxon>
        <taxon>Sar</taxon>
        <taxon>Stramenopiles</taxon>
        <taxon>Ochrophyta</taxon>
        <taxon>Bacillariophyta</taxon>
        <taxon>Bacillariophyceae</taxon>
        <taxon>Bacillariophycidae</taxon>
        <taxon>Naviculales</taxon>
        <taxon>Naviculaceae</taxon>
        <taxon>Fistulifera</taxon>
    </lineage>
</organism>
<accession>A0A1Z5JF86</accession>